<sequence length="143" mass="16046">MIQEILTLHRVQIKLIPGKKTKRNHLRFLVLSNIHLSVRSYNSFSILFANLITKSIVEGQKLRSSLTELAIVCDKKKYCLNCFRSLNYDGDPVLAVALPPGGQMEKRVMRNAVDGIRSRDQMLGKVLPAGDVRGALKNLFLIG</sequence>
<comment type="caution">
    <text evidence="1">The sequence shown here is derived from an EMBL/GenBank/DDBJ whole genome shotgun (WGS) entry which is preliminary data.</text>
</comment>
<name>A0A8X6XH90_9ARAC</name>
<evidence type="ECO:0000313" key="1">
    <source>
        <dbReference type="EMBL" id="GFY53585.1"/>
    </source>
</evidence>
<keyword evidence="2" id="KW-1185">Reference proteome</keyword>
<dbReference type="EMBL" id="BMAV01009388">
    <property type="protein sequence ID" value="GFY53585.1"/>
    <property type="molecule type" value="Genomic_DNA"/>
</dbReference>
<gene>
    <name evidence="1" type="ORF">TNIN_168161</name>
</gene>
<proteinExistence type="predicted"/>
<dbReference type="AlphaFoldDB" id="A0A8X6XH90"/>
<accession>A0A8X6XH90</accession>
<reference evidence="1" key="1">
    <citation type="submission" date="2020-08" db="EMBL/GenBank/DDBJ databases">
        <title>Multicomponent nature underlies the extraordinary mechanical properties of spider dragline silk.</title>
        <authorList>
            <person name="Kono N."/>
            <person name="Nakamura H."/>
            <person name="Mori M."/>
            <person name="Yoshida Y."/>
            <person name="Ohtoshi R."/>
            <person name="Malay A.D."/>
            <person name="Moran D.A.P."/>
            <person name="Tomita M."/>
            <person name="Numata K."/>
            <person name="Arakawa K."/>
        </authorList>
    </citation>
    <scope>NUCLEOTIDE SEQUENCE</scope>
</reference>
<protein>
    <submittedName>
        <fullName evidence="1">Uncharacterized protein</fullName>
    </submittedName>
</protein>
<dbReference type="Proteomes" id="UP000886998">
    <property type="component" value="Unassembled WGS sequence"/>
</dbReference>
<organism evidence="1 2">
    <name type="scientific">Trichonephila inaurata madagascariensis</name>
    <dbReference type="NCBI Taxonomy" id="2747483"/>
    <lineage>
        <taxon>Eukaryota</taxon>
        <taxon>Metazoa</taxon>
        <taxon>Ecdysozoa</taxon>
        <taxon>Arthropoda</taxon>
        <taxon>Chelicerata</taxon>
        <taxon>Arachnida</taxon>
        <taxon>Araneae</taxon>
        <taxon>Araneomorphae</taxon>
        <taxon>Entelegynae</taxon>
        <taxon>Araneoidea</taxon>
        <taxon>Nephilidae</taxon>
        <taxon>Trichonephila</taxon>
        <taxon>Trichonephila inaurata</taxon>
    </lineage>
</organism>
<evidence type="ECO:0000313" key="2">
    <source>
        <dbReference type="Proteomes" id="UP000886998"/>
    </source>
</evidence>